<reference evidence="3" key="1">
    <citation type="submission" date="2020-11" db="EMBL/GenBank/DDBJ databases">
        <authorList>
            <consortium name="DOE Joint Genome Institute"/>
            <person name="Ahrendt S."/>
            <person name="Riley R."/>
            <person name="Andreopoulos W."/>
            <person name="Labutti K."/>
            <person name="Pangilinan J."/>
            <person name="Ruiz-Duenas F.J."/>
            <person name="Barrasa J.M."/>
            <person name="Sanchez-Garcia M."/>
            <person name="Camarero S."/>
            <person name="Miyauchi S."/>
            <person name="Serrano A."/>
            <person name="Linde D."/>
            <person name="Babiker R."/>
            <person name="Drula E."/>
            <person name="Ayuso-Fernandez I."/>
            <person name="Pacheco R."/>
            <person name="Padilla G."/>
            <person name="Ferreira P."/>
            <person name="Barriuso J."/>
            <person name="Kellner H."/>
            <person name="Castanera R."/>
            <person name="Alfaro M."/>
            <person name="Ramirez L."/>
            <person name="Pisabarro A.G."/>
            <person name="Kuo A."/>
            <person name="Tritt A."/>
            <person name="Lipzen A."/>
            <person name="He G."/>
            <person name="Yan M."/>
            <person name="Ng V."/>
            <person name="Cullen D."/>
            <person name="Martin F."/>
            <person name="Rosso M.-N."/>
            <person name="Henrissat B."/>
            <person name="Hibbett D."/>
            <person name="Martinez A.T."/>
            <person name="Grigoriev I.V."/>
        </authorList>
    </citation>
    <scope>NUCLEOTIDE SEQUENCE</scope>
    <source>
        <strain evidence="3">CBS 506.95</strain>
    </source>
</reference>
<dbReference type="Proteomes" id="UP000807306">
    <property type="component" value="Unassembled WGS sequence"/>
</dbReference>
<dbReference type="Gene3D" id="3.40.190.10">
    <property type="entry name" value="Periplasmic binding protein-like II"/>
    <property type="match status" value="2"/>
</dbReference>
<keyword evidence="1 2" id="KW-0732">Signal</keyword>
<evidence type="ECO:0000256" key="2">
    <source>
        <dbReference type="SAM" id="SignalP"/>
    </source>
</evidence>
<keyword evidence="4" id="KW-1185">Reference proteome</keyword>
<dbReference type="AlphaFoldDB" id="A0A9P6JPT6"/>
<evidence type="ECO:0000313" key="3">
    <source>
        <dbReference type="EMBL" id="KAF9528857.1"/>
    </source>
</evidence>
<evidence type="ECO:0000256" key="1">
    <source>
        <dbReference type="ARBA" id="ARBA00022729"/>
    </source>
</evidence>
<dbReference type="SUPFAM" id="SSF53850">
    <property type="entry name" value="Periplasmic binding protein-like II"/>
    <property type="match status" value="1"/>
</dbReference>
<evidence type="ECO:0008006" key="5">
    <source>
        <dbReference type="Google" id="ProtNLM"/>
    </source>
</evidence>
<feature type="chain" id="PRO_5040250444" description="Periplasmic binding protein-like II" evidence="2">
    <location>
        <begin position="21"/>
        <end position="360"/>
    </location>
</feature>
<proteinExistence type="predicted"/>
<protein>
    <recommendedName>
        <fullName evidence="5">Periplasmic binding protein-like II</fullName>
    </recommendedName>
</protein>
<dbReference type="PANTHER" id="PTHR30006:SF2">
    <property type="entry name" value="ABC TRANSPORTER SUBSTRATE-BINDING PROTEIN"/>
    <property type="match status" value="1"/>
</dbReference>
<dbReference type="Pfam" id="PF13343">
    <property type="entry name" value="SBP_bac_6"/>
    <property type="match status" value="1"/>
</dbReference>
<dbReference type="EMBL" id="MU157850">
    <property type="protein sequence ID" value="KAF9528857.1"/>
    <property type="molecule type" value="Genomic_DNA"/>
</dbReference>
<dbReference type="OrthoDB" id="124329at2759"/>
<name>A0A9P6JPT6_9AGAR</name>
<organism evidence="3 4">
    <name type="scientific">Crepidotus variabilis</name>
    <dbReference type="NCBI Taxonomy" id="179855"/>
    <lineage>
        <taxon>Eukaryota</taxon>
        <taxon>Fungi</taxon>
        <taxon>Dikarya</taxon>
        <taxon>Basidiomycota</taxon>
        <taxon>Agaricomycotina</taxon>
        <taxon>Agaricomycetes</taxon>
        <taxon>Agaricomycetidae</taxon>
        <taxon>Agaricales</taxon>
        <taxon>Agaricineae</taxon>
        <taxon>Crepidotaceae</taxon>
        <taxon>Crepidotus</taxon>
    </lineage>
</organism>
<accession>A0A9P6JPT6</accession>
<sequence length="360" mass="41180">MLLGTLLAYFILTVSHLAGAIPTTHDHVKIETRTIDEIYQDALKEEGVLRVAWGGDIKVSQKIIVDAFTRRFPDIPLDLGVGLSKYHSPLIDRYWENSNFTDDGADVAVLQTLHDFPRWKSEGRLLNYKVSSWDDIYPEFIDSDGAYTGLYIFTFGNIIYKENSVDLPIPQTFPEFIHPRFSSGQITSAYPNDDDAVLYLFSRIVQTHGWDFMHNFSKQNITWIRGTASPGMLIAQEAGPTISFATSSVFASGLTITTHKDVFMSWPQTGTIFKSTKMPETAKLFLSYLMHDEWQQGITSGGYATRKTYDRLGVFKQEPQMHPLGYVNFMSDRRVVEWWRFQFEEILGPPQGRDPNLMDW</sequence>
<comment type="caution">
    <text evidence="3">The sequence shown here is derived from an EMBL/GenBank/DDBJ whole genome shotgun (WGS) entry which is preliminary data.</text>
</comment>
<gene>
    <name evidence="3" type="ORF">CPB83DRAFT_813428</name>
</gene>
<dbReference type="PANTHER" id="PTHR30006">
    <property type="entry name" value="THIAMINE-BINDING PERIPLASMIC PROTEIN-RELATED"/>
    <property type="match status" value="1"/>
</dbReference>
<evidence type="ECO:0000313" key="4">
    <source>
        <dbReference type="Proteomes" id="UP000807306"/>
    </source>
</evidence>
<feature type="signal peptide" evidence="2">
    <location>
        <begin position="1"/>
        <end position="20"/>
    </location>
</feature>